<evidence type="ECO:0000256" key="1">
    <source>
        <dbReference type="ARBA" id="ARBA00022795"/>
    </source>
</evidence>
<dbReference type="InterPro" id="IPR036679">
    <property type="entry name" value="FlgN-like_sf"/>
</dbReference>
<dbReference type="EMBL" id="JACHHB010000008">
    <property type="protein sequence ID" value="MBB5173763.1"/>
    <property type="molecule type" value="Genomic_DNA"/>
</dbReference>
<evidence type="ECO:0000256" key="2">
    <source>
        <dbReference type="SAM" id="MobiDB-lite"/>
    </source>
</evidence>
<keyword evidence="4" id="KW-1185">Reference proteome</keyword>
<keyword evidence="3" id="KW-0969">Cilium</keyword>
<reference evidence="3 4" key="1">
    <citation type="submission" date="2020-08" db="EMBL/GenBank/DDBJ databases">
        <title>Genomic Encyclopedia of Type Strains, Phase IV (KMG-IV): sequencing the most valuable type-strain genomes for metagenomic binning, comparative biology and taxonomic classification.</title>
        <authorList>
            <person name="Goeker M."/>
        </authorList>
    </citation>
    <scope>NUCLEOTIDE SEQUENCE [LARGE SCALE GENOMIC DNA]</scope>
    <source>
        <strain evidence="3 4">DSM 24696</strain>
    </source>
</reference>
<accession>A0A840QR15</accession>
<keyword evidence="1" id="KW-1005">Bacterial flagellum biogenesis</keyword>
<name>A0A840QR15_9BACI</name>
<dbReference type="GO" id="GO:0044780">
    <property type="term" value="P:bacterial-type flagellum assembly"/>
    <property type="evidence" value="ECO:0007669"/>
    <property type="project" value="InterPro"/>
</dbReference>
<keyword evidence="3" id="KW-0282">Flagellum</keyword>
<comment type="caution">
    <text evidence="3">The sequence shown here is derived from an EMBL/GenBank/DDBJ whole genome shotgun (WGS) entry which is preliminary data.</text>
</comment>
<dbReference type="RefSeq" id="WP_184664205.1">
    <property type="nucleotide sequence ID" value="NZ_JACHHB010000008.1"/>
</dbReference>
<protein>
    <submittedName>
        <fullName evidence="3">Flagellar biosynthesis/type III secretory pathway chaperone</fullName>
    </submittedName>
</protein>
<organism evidence="3 4">
    <name type="scientific">Texcoconibacillus texcoconensis</name>
    <dbReference type="NCBI Taxonomy" id="1095777"/>
    <lineage>
        <taxon>Bacteria</taxon>
        <taxon>Bacillati</taxon>
        <taxon>Bacillota</taxon>
        <taxon>Bacilli</taxon>
        <taxon>Bacillales</taxon>
        <taxon>Bacillaceae</taxon>
        <taxon>Texcoconibacillus</taxon>
    </lineage>
</organism>
<dbReference type="Pfam" id="PF05130">
    <property type="entry name" value="FlgN"/>
    <property type="match status" value="1"/>
</dbReference>
<dbReference type="Proteomes" id="UP000551878">
    <property type="component" value="Unassembled WGS sequence"/>
</dbReference>
<keyword evidence="3" id="KW-0966">Cell projection</keyword>
<evidence type="ECO:0000313" key="3">
    <source>
        <dbReference type="EMBL" id="MBB5173763.1"/>
    </source>
</evidence>
<dbReference type="Gene3D" id="1.20.58.300">
    <property type="entry name" value="FlgN-like"/>
    <property type="match status" value="1"/>
</dbReference>
<feature type="region of interest" description="Disordered" evidence="2">
    <location>
        <begin position="135"/>
        <end position="168"/>
    </location>
</feature>
<dbReference type="InterPro" id="IPR007809">
    <property type="entry name" value="FlgN-like"/>
</dbReference>
<gene>
    <name evidence="3" type="ORF">HNQ41_001953</name>
</gene>
<sequence length="168" mass="19044">MSIYELKSTLTSMVTVHESLLTIAKEKQTVVTNGDMPSLEALMKKETTHIHGLRKLEEKRQQATYAILAEEGLVKENVTLTELMTILPPDEQDELHALQKQLTDIITPLQQQNELNQQLIEESLRFVNLSLDMVRPETDPGNYSRPNAQTPHQDEPPEPGRSLFDSKA</sequence>
<dbReference type="SUPFAM" id="SSF140566">
    <property type="entry name" value="FlgN-like"/>
    <property type="match status" value="1"/>
</dbReference>
<evidence type="ECO:0000313" key="4">
    <source>
        <dbReference type="Proteomes" id="UP000551878"/>
    </source>
</evidence>
<proteinExistence type="predicted"/>
<dbReference type="AlphaFoldDB" id="A0A840QR15"/>